<dbReference type="GeneID" id="81429257"/>
<gene>
    <name evidence="2" type="ORF">N7482_007957</name>
</gene>
<protein>
    <submittedName>
        <fullName evidence="2">Carbohydrate-binding module family 24 protein</fullName>
    </submittedName>
</protein>
<evidence type="ECO:0000256" key="1">
    <source>
        <dbReference type="SAM" id="SignalP"/>
    </source>
</evidence>
<keyword evidence="1" id="KW-0732">Signal</keyword>
<proteinExistence type="predicted"/>
<evidence type="ECO:0000313" key="2">
    <source>
        <dbReference type="EMBL" id="KAJ5160953.1"/>
    </source>
</evidence>
<dbReference type="Proteomes" id="UP001149163">
    <property type="component" value="Unassembled WGS sequence"/>
</dbReference>
<dbReference type="OrthoDB" id="4368437at2759"/>
<sequence length="466" mass="50603">MWIGPLLAFAATAATGDTVPFIIAHALPRGLSTYHRLPTRLSTLCQPSAAILDSASWRASGDIAQVLHADNTNVDLGCSSDDGSDPDCAKSSPCDFTKKFSTLDELAAALDTLAPVCVDYYTINGLQTVLQETLVNYTDITNSYDDKFNDYVKYVEEMIPIQWQGLMSSDEPYGPGSQFFQCAYYQSSHNKSTSSCPGDIGIMSGNYTVYYELINSTRFNDSVTSDYGIDTSWIEICSSLNDLDCTPGMDETGCLALHSTYTYKGLPVKAPHSAIRIANPKKIMTQAMPNVQNIKGRLYTARIQLALGAWPGTTDDLVQSLSAAVFMLNQSVASMQNVVDVAYSYEEAKKKEMINEILTGVLLLVPFLGELDAISDVFVGLSRLISMTGDVGLGASTVYAIVENPNMSPLLILETLVFSGMRSPDSFVSMGKARRGMRKDDIKGLGSNFAALDEKFQNIVAKCLAT</sequence>
<comment type="caution">
    <text evidence="2">The sequence shown here is derived from an EMBL/GenBank/DDBJ whole genome shotgun (WGS) entry which is preliminary data.</text>
</comment>
<keyword evidence="3" id="KW-1185">Reference proteome</keyword>
<reference evidence="2" key="2">
    <citation type="journal article" date="2023" name="IMA Fungus">
        <title>Comparative genomic study of the Penicillium genus elucidates a diverse pangenome and 15 lateral gene transfer events.</title>
        <authorList>
            <person name="Petersen C."/>
            <person name="Sorensen T."/>
            <person name="Nielsen M.R."/>
            <person name="Sondergaard T.E."/>
            <person name="Sorensen J.L."/>
            <person name="Fitzpatrick D.A."/>
            <person name="Frisvad J.C."/>
            <person name="Nielsen K.L."/>
        </authorList>
    </citation>
    <scope>NUCLEOTIDE SEQUENCE</scope>
    <source>
        <strain evidence="2">IBT 26290</strain>
    </source>
</reference>
<feature type="chain" id="PRO_5040917981" evidence="1">
    <location>
        <begin position="17"/>
        <end position="466"/>
    </location>
</feature>
<dbReference type="AlphaFoldDB" id="A0A9W9LKT3"/>
<dbReference type="RefSeq" id="XP_056542510.1">
    <property type="nucleotide sequence ID" value="XM_056690081.1"/>
</dbReference>
<evidence type="ECO:0000313" key="3">
    <source>
        <dbReference type="Proteomes" id="UP001149163"/>
    </source>
</evidence>
<feature type="signal peptide" evidence="1">
    <location>
        <begin position="1"/>
        <end position="16"/>
    </location>
</feature>
<accession>A0A9W9LKT3</accession>
<dbReference type="EMBL" id="JAPQKN010000004">
    <property type="protein sequence ID" value="KAJ5160953.1"/>
    <property type="molecule type" value="Genomic_DNA"/>
</dbReference>
<organism evidence="2 3">
    <name type="scientific">Penicillium canariense</name>
    <dbReference type="NCBI Taxonomy" id="189055"/>
    <lineage>
        <taxon>Eukaryota</taxon>
        <taxon>Fungi</taxon>
        <taxon>Dikarya</taxon>
        <taxon>Ascomycota</taxon>
        <taxon>Pezizomycotina</taxon>
        <taxon>Eurotiomycetes</taxon>
        <taxon>Eurotiomycetidae</taxon>
        <taxon>Eurotiales</taxon>
        <taxon>Aspergillaceae</taxon>
        <taxon>Penicillium</taxon>
    </lineage>
</organism>
<reference evidence="2" key="1">
    <citation type="submission" date="2022-11" db="EMBL/GenBank/DDBJ databases">
        <authorList>
            <person name="Petersen C."/>
        </authorList>
    </citation>
    <scope>NUCLEOTIDE SEQUENCE</scope>
    <source>
        <strain evidence="2">IBT 26290</strain>
    </source>
</reference>
<name>A0A9W9LKT3_9EURO</name>